<dbReference type="InterPro" id="IPR014710">
    <property type="entry name" value="RmlC-like_jellyroll"/>
</dbReference>
<dbReference type="CDD" id="cd07010">
    <property type="entry name" value="cupin_PMI_type_I_N_bac"/>
    <property type="match status" value="1"/>
</dbReference>
<keyword evidence="1" id="KW-0479">Metal-binding</keyword>
<dbReference type="GO" id="GO:0046872">
    <property type="term" value="F:metal ion binding"/>
    <property type="evidence" value="ECO:0007669"/>
    <property type="project" value="UniProtKB-KW"/>
</dbReference>
<comment type="caution">
    <text evidence="3">The sequence shown here is derived from an EMBL/GenBank/DDBJ whole genome shotgun (WGS) entry which is preliminary data.</text>
</comment>
<dbReference type="Gene3D" id="2.60.120.10">
    <property type="entry name" value="Jelly Rolls"/>
    <property type="match status" value="1"/>
</dbReference>
<evidence type="ECO:0000313" key="4">
    <source>
        <dbReference type="Proteomes" id="UP000521017"/>
    </source>
</evidence>
<keyword evidence="3" id="KW-0413">Isomerase</keyword>
<evidence type="ECO:0000256" key="2">
    <source>
        <dbReference type="ARBA" id="ARBA00022833"/>
    </source>
</evidence>
<evidence type="ECO:0000313" key="3">
    <source>
        <dbReference type="EMBL" id="MBB6501951.1"/>
    </source>
</evidence>
<accession>A0A7X0J6F0</accession>
<dbReference type="InterPro" id="IPR011051">
    <property type="entry name" value="RmlC_Cupin_sf"/>
</dbReference>
<dbReference type="PANTHER" id="PTHR42742:SF3">
    <property type="entry name" value="FRUCTOKINASE"/>
    <property type="match status" value="1"/>
</dbReference>
<keyword evidence="2" id="KW-0862">Zinc</keyword>
<dbReference type="EMBL" id="JACHCC010000011">
    <property type="protein sequence ID" value="MBB6501951.1"/>
    <property type="molecule type" value="Genomic_DNA"/>
</dbReference>
<dbReference type="GO" id="GO:0016853">
    <property type="term" value="F:isomerase activity"/>
    <property type="evidence" value="ECO:0007669"/>
    <property type="project" value="UniProtKB-KW"/>
</dbReference>
<organism evidence="3 4">
    <name type="scientific">Pedobacter cryoconitis</name>
    <dbReference type="NCBI Taxonomy" id="188932"/>
    <lineage>
        <taxon>Bacteria</taxon>
        <taxon>Pseudomonadati</taxon>
        <taxon>Bacteroidota</taxon>
        <taxon>Sphingobacteriia</taxon>
        <taxon>Sphingobacteriales</taxon>
        <taxon>Sphingobacteriaceae</taxon>
        <taxon>Pedobacter</taxon>
    </lineage>
</organism>
<dbReference type="AlphaFoldDB" id="A0A7X0J6F0"/>
<dbReference type="RefSeq" id="WP_221450976.1">
    <property type="nucleotide sequence ID" value="NZ_JACHCC010000011.1"/>
</dbReference>
<dbReference type="PANTHER" id="PTHR42742">
    <property type="entry name" value="TRANSCRIPTIONAL REPRESSOR MPRA"/>
    <property type="match status" value="1"/>
</dbReference>
<name>A0A7X0J6F0_9SPHI</name>
<evidence type="ECO:0000256" key="1">
    <source>
        <dbReference type="ARBA" id="ARBA00022723"/>
    </source>
</evidence>
<reference evidence="3 4" key="1">
    <citation type="submission" date="2020-08" db="EMBL/GenBank/DDBJ databases">
        <title>Genomic Encyclopedia of Type Strains, Phase IV (KMG-V): Genome sequencing to study the core and pangenomes of soil and plant-associated prokaryotes.</title>
        <authorList>
            <person name="Whitman W."/>
        </authorList>
    </citation>
    <scope>NUCLEOTIDE SEQUENCE [LARGE SCALE GENOMIC DNA]</scope>
    <source>
        <strain evidence="3 4">M2T3</strain>
    </source>
</reference>
<dbReference type="SUPFAM" id="SSF51182">
    <property type="entry name" value="RmlC-like cupins"/>
    <property type="match status" value="1"/>
</dbReference>
<dbReference type="InterPro" id="IPR051804">
    <property type="entry name" value="Carb_Metab_Reg_Kinase/Isom"/>
</dbReference>
<protein>
    <submittedName>
        <fullName evidence="3">Mannose-6-phosphate isomerase class I</fullName>
    </submittedName>
</protein>
<dbReference type="Proteomes" id="UP000521017">
    <property type="component" value="Unassembled WGS sequence"/>
</dbReference>
<proteinExistence type="predicted"/>
<gene>
    <name evidence="3" type="ORF">HDF25_004128</name>
</gene>
<sequence length="601" mass="68749">MTDSRKDGITTAKNKLRNTGEFIIPGKKVKNEQGKYDIFPAFNIEGAINNGFDSLAHWIACQGQHIIIDGYSGVYWDLFIHELDYQLIKNGKTARWINIDTALKSPEKIDVLIQDNLQLADPVFGKLYEGELSDFFDQDKLNLIRPEHDEFTIIYGCGAALAKLDAKIIYIDVPKNEIQFRSRTGLILNIGDRKSNDPKLQYKRFYFIDWPVLNKHKRRLLAKLDIIVDEQRITEISWIEGKPFRAALDTISKHSFRARPWFEPGVWGGQWMKKNIAGLNQQAVNYAWSFELIAPENGIILENNGKMLEVSFDMLLFNNAKAILGKAANRFGYQFPIRFDFLDTMDGGELSLQCHPTVAYTKTHFGEDFTQDETYYILERQEGSKVYLGFQENINSTAFRTVLEDSFKNNIPVAVEEYVQSFPSQKHDLFLIPNGTVHSSGKNNLVLEISATPYIFTFKMYDWLRPDLNGKPRPLNIDRAFANLDFTRKGEKVTDTLISRQTVIKQGTDWQILDLSTHPDHFYAIHRFEFASTVEADTEGQCHILSLVEGDSIIVKTGELEQEINFAETFIIPADAINYQLINQGKGQAKVLTAFVKEECC</sequence>